<protein>
    <recommendedName>
        <fullName evidence="2">FAD dependent oxidoreductase domain-containing protein</fullName>
    </recommendedName>
</protein>
<organism evidence="1">
    <name type="scientific">marine metagenome</name>
    <dbReference type="NCBI Taxonomy" id="408172"/>
    <lineage>
        <taxon>unclassified sequences</taxon>
        <taxon>metagenomes</taxon>
        <taxon>ecological metagenomes</taxon>
    </lineage>
</organism>
<dbReference type="SUPFAM" id="SSF51905">
    <property type="entry name" value="FAD/NAD(P)-binding domain"/>
    <property type="match status" value="1"/>
</dbReference>
<dbReference type="InterPro" id="IPR036188">
    <property type="entry name" value="FAD/NAD-bd_sf"/>
</dbReference>
<dbReference type="AlphaFoldDB" id="A0A383BLH3"/>
<name>A0A383BLH3_9ZZZZ</name>
<feature type="non-terminal residue" evidence="1">
    <location>
        <position position="62"/>
    </location>
</feature>
<accession>A0A383BLH3</accession>
<evidence type="ECO:0008006" key="2">
    <source>
        <dbReference type="Google" id="ProtNLM"/>
    </source>
</evidence>
<dbReference type="EMBL" id="UINC01201368">
    <property type="protein sequence ID" value="SVE20680.1"/>
    <property type="molecule type" value="Genomic_DNA"/>
</dbReference>
<evidence type="ECO:0000313" key="1">
    <source>
        <dbReference type="EMBL" id="SVE20680.1"/>
    </source>
</evidence>
<proteinExistence type="predicted"/>
<dbReference type="Gene3D" id="3.50.50.60">
    <property type="entry name" value="FAD/NAD(P)-binding domain"/>
    <property type="match status" value="1"/>
</dbReference>
<reference evidence="1" key="1">
    <citation type="submission" date="2018-05" db="EMBL/GenBank/DDBJ databases">
        <authorList>
            <person name="Lanie J.A."/>
            <person name="Ng W.-L."/>
            <person name="Kazmierczak K.M."/>
            <person name="Andrzejewski T.M."/>
            <person name="Davidsen T.M."/>
            <person name="Wayne K.J."/>
            <person name="Tettelin H."/>
            <person name="Glass J.I."/>
            <person name="Rusch D."/>
            <person name="Podicherti R."/>
            <person name="Tsui H.-C.T."/>
            <person name="Winkler M.E."/>
        </authorList>
    </citation>
    <scope>NUCLEOTIDE SEQUENCE</scope>
</reference>
<sequence length="62" mass="6569">MQEPKIMGIDYDVIVAGGGLTGTVAAQAIAYYSNQNLSILSIDRNPETLPGRKSNPGWTCGD</sequence>
<gene>
    <name evidence="1" type="ORF">METZ01_LOCUS473534</name>
</gene>